<evidence type="ECO:0000313" key="8">
    <source>
        <dbReference type="WBParaSite" id="BTMF_0001000601-mRNA-1"/>
    </source>
</evidence>
<evidence type="ECO:0000256" key="1">
    <source>
        <dbReference type="ARBA" id="ARBA00023015"/>
    </source>
</evidence>
<dbReference type="PROSITE" id="PS51078">
    <property type="entry name" value="ICLR_ED"/>
    <property type="match status" value="1"/>
</dbReference>
<reference evidence="6 7" key="2">
    <citation type="submission" date="2018-11" db="EMBL/GenBank/DDBJ databases">
        <authorList>
            <consortium name="Pathogen Informatics"/>
        </authorList>
    </citation>
    <scope>NUCLEOTIDE SEQUENCE [LARGE SCALE GENOMIC DNA]</scope>
</reference>
<dbReference type="Gene3D" id="1.10.10.10">
    <property type="entry name" value="Winged helix-like DNA-binding domain superfamily/Winged helix DNA-binding domain"/>
    <property type="match status" value="1"/>
</dbReference>
<feature type="domain" description="HTH iclR-type" evidence="4">
    <location>
        <begin position="15"/>
        <end position="77"/>
    </location>
</feature>
<dbReference type="PANTHER" id="PTHR30136:SF24">
    <property type="entry name" value="HTH-TYPE TRANSCRIPTIONAL REPRESSOR ALLR"/>
    <property type="match status" value="1"/>
</dbReference>
<dbReference type="InterPro" id="IPR050707">
    <property type="entry name" value="HTH_MetabolicPath_Reg"/>
</dbReference>
<proteinExistence type="predicted"/>
<dbReference type="SUPFAM" id="SSF55781">
    <property type="entry name" value="GAF domain-like"/>
    <property type="match status" value="1"/>
</dbReference>
<dbReference type="AlphaFoldDB" id="A0A0R3QQM1"/>
<name>A0A0R3QQM1_9BILA</name>
<dbReference type="InterPro" id="IPR036390">
    <property type="entry name" value="WH_DNA-bd_sf"/>
</dbReference>
<keyword evidence="1" id="KW-0805">Transcription regulation</keyword>
<dbReference type="InterPro" id="IPR014757">
    <property type="entry name" value="Tscrpt_reg_IclR_C"/>
</dbReference>
<feature type="domain" description="IclR-ED" evidence="5">
    <location>
        <begin position="78"/>
        <end position="259"/>
    </location>
</feature>
<dbReference type="GO" id="GO:0045892">
    <property type="term" value="P:negative regulation of DNA-templated transcription"/>
    <property type="evidence" value="ECO:0007669"/>
    <property type="project" value="TreeGrafter"/>
</dbReference>
<evidence type="ECO:0000313" key="7">
    <source>
        <dbReference type="Proteomes" id="UP000280834"/>
    </source>
</evidence>
<evidence type="ECO:0000259" key="5">
    <source>
        <dbReference type="PROSITE" id="PS51078"/>
    </source>
</evidence>
<keyword evidence="2" id="KW-0238">DNA-binding</keyword>
<dbReference type="InterPro" id="IPR036388">
    <property type="entry name" value="WH-like_DNA-bd_sf"/>
</dbReference>
<dbReference type="Pfam" id="PF09339">
    <property type="entry name" value="HTH_IclR"/>
    <property type="match status" value="1"/>
</dbReference>
<dbReference type="SUPFAM" id="SSF46785">
    <property type="entry name" value="Winged helix' DNA-binding domain"/>
    <property type="match status" value="1"/>
</dbReference>
<sequence>MSDLDEHAERPEKLVGALASGLAIVRYLAVAGAPVGVSRIARHLELNASTCYNLLKTLVHERLVVFDEATKTYCVGLGVVELAKGALEAASYVRLVQPHLEAVAASHKVTATLWQRASDDRVVLVARADNDATMRVHMNIGQRLPTFISALGRAIAAHSRLSDAELRRRFDTLRWDASPGFDAYLRSVDDAARKGYAVDAGCYVKGVTSVSAAVLDASGRPVMTLSGTGFSAQLPRAAVKALGEGLRDRALVVSRALSGGAPNP</sequence>
<keyword evidence="3" id="KW-0804">Transcription</keyword>
<dbReference type="Gene3D" id="3.30.450.40">
    <property type="match status" value="1"/>
</dbReference>
<dbReference type="PANTHER" id="PTHR30136">
    <property type="entry name" value="HELIX-TURN-HELIX TRANSCRIPTIONAL REGULATOR, ICLR FAMILY"/>
    <property type="match status" value="1"/>
</dbReference>
<dbReference type="GO" id="GO:0003677">
    <property type="term" value="F:DNA binding"/>
    <property type="evidence" value="ECO:0007669"/>
    <property type="project" value="UniProtKB-KW"/>
</dbReference>
<evidence type="ECO:0000256" key="3">
    <source>
        <dbReference type="ARBA" id="ARBA00023163"/>
    </source>
</evidence>
<dbReference type="PROSITE" id="PS51077">
    <property type="entry name" value="HTH_ICLR"/>
    <property type="match status" value="1"/>
</dbReference>
<evidence type="ECO:0000313" key="6">
    <source>
        <dbReference type="EMBL" id="VDO26793.1"/>
    </source>
</evidence>
<dbReference type="InterPro" id="IPR029016">
    <property type="entry name" value="GAF-like_dom_sf"/>
</dbReference>
<reference evidence="8" key="1">
    <citation type="submission" date="2017-02" db="UniProtKB">
        <authorList>
            <consortium name="WormBaseParasite"/>
        </authorList>
    </citation>
    <scope>IDENTIFICATION</scope>
</reference>
<accession>A0A0R3QQM1</accession>
<protein>
    <submittedName>
        <fullName evidence="8">IclR family transcriptional regulator</fullName>
    </submittedName>
</protein>
<gene>
    <name evidence="6" type="ORF">BTMF_LOCUS8057</name>
</gene>
<keyword evidence="7" id="KW-1185">Reference proteome</keyword>
<organism evidence="8">
    <name type="scientific">Brugia timori</name>
    <dbReference type="NCBI Taxonomy" id="42155"/>
    <lineage>
        <taxon>Eukaryota</taxon>
        <taxon>Metazoa</taxon>
        <taxon>Ecdysozoa</taxon>
        <taxon>Nematoda</taxon>
        <taxon>Chromadorea</taxon>
        <taxon>Rhabditida</taxon>
        <taxon>Spirurina</taxon>
        <taxon>Spiruromorpha</taxon>
        <taxon>Filarioidea</taxon>
        <taxon>Onchocercidae</taxon>
        <taxon>Brugia</taxon>
    </lineage>
</organism>
<evidence type="ECO:0000259" key="4">
    <source>
        <dbReference type="PROSITE" id="PS51077"/>
    </source>
</evidence>
<dbReference type="Proteomes" id="UP000280834">
    <property type="component" value="Unassembled WGS sequence"/>
</dbReference>
<dbReference type="InterPro" id="IPR005471">
    <property type="entry name" value="Tscrpt_reg_IclR_N"/>
</dbReference>
<dbReference type="EMBL" id="UZAG01016216">
    <property type="protein sequence ID" value="VDO26793.1"/>
    <property type="molecule type" value="Genomic_DNA"/>
</dbReference>
<dbReference type="WBParaSite" id="BTMF_0001000601-mRNA-1">
    <property type="protein sequence ID" value="BTMF_0001000601-mRNA-1"/>
    <property type="gene ID" value="BTMF_0001000601"/>
</dbReference>
<dbReference type="Pfam" id="PF01614">
    <property type="entry name" value="IclR_C"/>
    <property type="match status" value="1"/>
</dbReference>
<dbReference type="GO" id="GO:0003700">
    <property type="term" value="F:DNA-binding transcription factor activity"/>
    <property type="evidence" value="ECO:0007669"/>
    <property type="project" value="TreeGrafter"/>
</dbReference>
<evidence type="ECO:0000256" key="2">
    <source>
        <dbReference type="ARBA" id="ARBA00023125"/>
    </source>
</evidence>
<dbReference type="SMART" id="SM00346">
    <property type="entry name" value="HTH_ICLR"/>
    <property type="match status" value="1"/>
</dbReference>